<dbReference type="EMBL" id="JACHXW010000016">
    <property type="protein sequence ID" value="MBB3154392.1"/>
    <property type="molecule type" value="Genomic_DNA"/>
</dbReference>
<dbReference type="RefSeq" id="WP_183567769.1">
    <property type="nucleotide sequence ID" value="NZ_CBCSLB010000025.1"/>
</dbReference>
<comment type="caution">
    <text evidence="1">The sequence shown here is derived from an EMBL/GenBank/DDBJ whole genome shotgun (WGS) entry which is preliminary data.</text>
</comment>
<reference evidence="1 2" key="1">
    <citation type="submission" date="2020-08" db="EMBL/GenBank/DDBJ databases">
        <title>Genomic Encyclopedia of Type Strains, Phase III (KMG-III): the genomes of soil and plant-associated and newly described type strains.</title>
        <authorList>
            <person name="Whitman W."/>
        </authorList>
    </citation>
    <scope>NUCLEOTIDE SEQUENCE [LARGE SCALE GENOMIC DNA]</scope>
    <source>
        <strain evidence="1 2">CECT 8234</strain>
    </source>
</reference>
<dbReference type="AlphaFoldDB" id="A0A7W5GCV6"/>
<evidence type="ECO:0000313" key="1">
    <source>
        <dbReference type="EMBL" id="MBB3154392.1"/>
    </source>
</evidence>
<gene>
    <name evidence="1" type="ORF">FHS16_004474</name>
</gene>
<proteinExistence type="predicted"/>
<organism evidence="1 2">
    <name type="scientific">Paenibacillus endophyticus</name>
    <dbReference type="NCBI Taxonomy" id="1294268"/>
    <lineage>
        <taxon>Bacteria</taxon>
        <taxon>Bacillati</taxon>
        <taxon>Bacillota</taxon>
        <taxon>Bacilli</taxon>
        <taxon>Bacillales</taxon>
        <taxon>Paenibacillaceae</taxon>
        <taxon>Paenibacillus</taxon>
    </lineage>
</organism>
<dbReference type="Gene3D" id="1.20.120.1450">
    <property type="match status" value="1"/>
</dbReference>
<dbReference type="InterPro" id="IPR009920">
    <property type="entry name" value="HEPPP_synth_su1"/>
</dbReference>
<dbReference type="Proteomes" id="UP000518605">
    <property type="component" value="Unassembled WGS sequence"/>
</dbReference>
<keyword evidence="1" id="KW-0808">Transferase</keyword>
<dbReference type="EC" id="2.5.1.30" evidence="1"/>
<protein>
    <submittedName>
        <fullName evidence="1">Heptaprenyl diphosphate synthase</fullName>
        <ecNumber evidence="1">2.5.1.30</ecNumber>
    </submittedName>
</protein>
<sequence>MKTYRVPELAKKYVGYDMIQEHAVLPDLANVRLRLLYAFLNQQQSLQTHSELYTLVVSLVQLGMDTHDLIDTRQDQRSEKEMRARQLKVLAGDYFSATFYQLLAQSGQIDMIAKISSAVSEVNRLKVNLYVRMRQHKLTADEYLSLSVPIKSTLFHIFSDLLDGTLLRVWPEILNELSLCEALVDELARSKCVDRFDRSWSYWHVMQFATDDERQQLSKHSNDYACIQSLAEKYKVHSQLNAKLLASASKVLAAAGMLESDELKGDLTAIVNRLLLEETDFTPALNETR</sequence>
<accession>A0A7W5GCV6</accession>
<dbReference type="GO" id="GO:0000010">
    <property type="term" value="F:heptaprenyl diphosphate synthase activity"/>
    <property type="evidence" value="ECO:0007669"/>
    <property type="project" value="UniProtKB-EC"/>
</dbReference>
<keyword evidence="2" id="KW-1185">Reference proteome</keyword>
<evidence type="ECO:0000313" key="2">
    <source>
        <dbReference type="Proteomes" id="UP000518605"/>
    </source>
</evidence>
<dbReference type="GO" id="GO:0009234">
    <property type="term" value="P:menaquinone biosynthetic process"/>
    <property type="evidence" value="ECO:0007669"/>
    <property type="project" value="InterPro"/>
</dbReference>
<dbReference type="Pfam" id="PF07307">
    <property type="entry name" value="HEPPP_synt_1"/>
    <property type="match status" value="1"/>
</dbReference>
<name>A0A7W5GCV6_9BACL</name>